<keyword evidence="6" id="KW-1185">Reference proteome</keyword>
<dbReference type="VEuPathDB" id="FungiDB:ASPVEDRAFT_42194"/>
<dbReference type="EMBL" id="KV878129">
    <property type="protein sequence ID" value="OJJ02690.1"/>
    <property type="molecule type" value="Genomic_DNA"/>
</dbReference>
<keyword evidence="2 3" id="KW-0040">ANK repeat</keyword>
<name>A0A1L9PMD5_ASPVE</name>
<dbReference type="PANTHER" id="PTHR24173:SF74">
    <property type="entry name" value="ANKYRIN REPEAT DOMAIN-CONTAINING PROTEIN 16"/>
    <property type="match status" value="1"/>
</dbReference>
<dbReference type="STRING" id="1036611.A0A1L9PMD5"/>
<dbReference type="InterPro" id="IPR001810">
    <property type="entry name" value="F-box_dom"/>
</dbReference>
<dbReference type="OrthoDB" id="341259at2759"/>
<feature type="repeat" description="ANK" evidence="3">
    <location>
        <begin position="365"/>
        <end position="397"/>
    </location>
</feature>
<dbReference type="Pfam" id="PF12796">
    <property type="entry name" value="Ank_2"/>
    <property type="match status" value="3"/>
</dbReference>
<dbReference type="SUPFAM" id="SSF81383">
    <property type="entry name" value="F-box domain"/>
    <property type="match status" value="1"/>
</dbReference>
<dbReference type="Pfam" id="PF00023">
    <property type="entry name" value="Ank"/>
    <property type="match status" value="1"/>
</dbReference>
<feature type="repeat" description="ANK" evidence="3">
    <location>
        <begin position="310"/>
        <end position="343"/>
    </location>
</feature>
<dbReference type="PROSITE" id="PS50181">
    <property type="entry name" value="FBOX"/>
    <property type="match status" value="1"/>
</dbReference>
<evidence type="ECO:0000313" key="6">
    <source>
        <dbReference type="Proteomes" id="UP000184073"/>
    </source>
</evidence>
<dbReference type="Pfam" id="PF12937">
    <property type="entry name" value="F-box-like"/>
    <property type="match status" value="1"/>
</dbReference>
<evidence type="ECO:0000313" key="5">
    <source>
        <dbReference type="EMBL" id="OJJ02690.1"/>
    </source>
</evidence>
<dbReference type="PROSITE" id="PS50088">
    <property type="entry name" value="ANK_REPEAT"/>
    <property type="match status" value="4"/>
</dbReference>
<evidence type="ECO:0000256" key="1">
    <source>
        <dbReference type="ARBA" id="ARBA00022737"/>
    </source>
</evidence>
<feature type="repeat" description="ANK" evidence="3">
    <location>
        <begin position="99"/>
        <end position="132"/>
    </location>
</feature>
<dbReference type="GeneID" id="63728036"/>
<dbReference type="AlphaFoldDB" id="A0A1L9PMD5"/>
<protein>
    <recommendedName>
        <fullName evidence="4">F-box domain-containing protein</fullName>
    </recommendedName>
</protein>
<dbReference type="InterPro" id="IPR036047">
    <property type="entry name" value="F-box-like_dom_sf"/>
</dbReference>
<feature type="repeat" description="ANK" evidence="3">
    <location>
        <begin position="203"/>
        <end position="235"/>
    </location>
</feature>
<sequence>MTLADLPQELILSIADFARIRDTNTLSQTCHLLHNILDPYLWRGNQNNALLWAASHANKSTARKALQQGADINTQAPPTDKILFKYNWGRTVEKIYTQTGATPLTLAIAAGNEDTVRFLLKVDGIDVNRRSENKEQPPPLTLAILAGHEEMVRMLLGVSDIDTEIMEWYSCGRPLMVASMLGLVGMVKLFLMHGVDPDKGNCFAQSPLWLAVYRGHAEVVTMLIQAGASPHPIDRTLSGPYGWYAEPVQSAVSGGRPEILRELIKSPRFDAAKLSRPVEQLQHDCIRDNGVECWRILFALGCQDPNWSEDGRTALWWAAAYGHEDIVRSLLAVDGVDVNTAGRGDTFTHEYIERMRRLGPPGYGEGVTPLIVAAREGHVGVVKLLLQADIDVHARDEEGETALMAAQSREHEDVVKLIQIKLTE</sequence>
<dbReference type="SMART" id="SM00248">
    <property type="entry name" value="ANK"/>
    <property type="match status" value="8"/>
</dbReference>
<evidence type="ECO:0000256" key="2">
    <source>
        <dbReference type="ARBA" id="ARBA00023043"/>
    </source>
</evidence>
<dbReference type="InterPro" id="IPR002110">
    <property type="entry name" value="Ankyrin_rpt"/>
</dbReference>
<dbReference type="PANTHER" id="PTHR24173">
    <property type="entry name" value="ANKYRIN REPEAT CONTAINING"/>
    <property type="match status" value="1"/>
</dbReference>
<dbReference type="SUPFAM" id="SSF48403">
    <property type="entry name" value="Ankyrin repeat"/>
    <property type="match status" value="1"/>
</dbReference>
<dbReference type="InterPro" id="IPR036770">
    <property type="entry name" value="Ankyrin_rpt-contain_sf"/>
</dbReference>
<dbReference type="PROSITE" id="PS50297">
    <property type="entry name" value="ANK_REP_REGION"/>
    <property type="match status" value="3"/>
</dbReference>
<reference evidence="6" key="1">
    <citation type="journal article" date="2017" name="Genome Biol.">
        <title>Comparative genomics reveals high biological diversity and specific adaptations in the industrially and medically important fungal genus Aspergillus.</title>
        <authorList>
            <person name="de Vries R.P."/>
            <person name="Riley R."/>
            <person name="Wiebenga A."/>
            <person name="Aguilar-Osorio G."/>
            <person name="Amillis S."/>
            <person name="Uchima C.A."/>
            <person name="Anderluh G."/>
            <person name="Asadollahi M."/>
            <person name="Askin M."/>
            <person name="Barry K."/>
            <person name="Battaglia E."/>
            <person name="Bayram O."/>
            <person name="Benocci T."/>
            <person name="Braus-Stromeyer S.A."/>
            <person name="Caldana C."/>
            <person name="Canovas D."/>
            <person name="Cerqueira G.C."/>
            <person name="Chen F."/>
            <person name="Chen W."/>
            <person name="Choi C."/>
            <person name="Clum A."/>
            <person name="Dos Santos R.A."/>
            <person name="Damasio A.R."/>
            <person name="Diallinas G."/>
            <person name="Emri T."/>
            <person name="Fekete E."/>
            <person name="Flipphi M."/>
            <person name="Freyberg S."/>
            <person name="Gallo A."/>
            <person name="Gournas C."/>
            <person name="Habgood R."/>
            <person name="Hainaut M."/>
            <person name="Harispe M.L."/>
            <person name="Henrissat B."/>
            <person name="Hilden K.S."/>
            <person name="Hope R."/>
            <person name="Hossain A."/>
            <person name="Karabika E."/>
            <person name="Karaffa L."/>
            <person name="Karanyi Z."/>
            <person name="Krasevec N."/>
            <person name="Kuo A."/>
            <person name="Kusch H."/>
            <person name="LaButti K."/>
            <person name="Lagendijk E.L."/>
            <person name="Lapidus A."/>
            <person name="Levasseur A."/>
            <person name="Lindquist E."/>
            <person name="Lipzen A."/>
            <person name="Logrieco A.F."/>
            <person name="MacCabe A."/>
            <person name="Maekelae M.R."/>
            <person name="Malavazi I."/>
            <person name="Melin P."/>
            <person name="Meyer V."/>
            <person name="Mielnichuk N."/>
            <person name="Miskei M."/>
            <person name="Molnar A.P."/>
            <person name="Mule G."/>
            <person name="Ngan C.Y."/>
            <person name="Orejas M."/>
            <person name="Orosz E."/>
            <person name="Ouedraogo J.P."/>
            <person name="Overkamp K.M."/>
            <person name="Park H.-S."/>
            <person name="Perrone G."/>
            <person name="Piumi F."/>
            <person name="Punt P.J."/>
            <person name="Ram A.F."/>
            <person name="Ramon A."/>
            <person name="Rauscher S."/>
            <person name="Record E."/>
            <person name="Riano-Pachon D.M."/>
            <person name="Robert V."/>
            <person name="Roehrig J."/>
            <person name="Ruller R."/>
            <person name="Salamov A."/>
            <person name="Salih N.S."/>
            <person name="Samson R.A."/>
            <person name="Sandor E."/>
            <person name="Sanguinetti M."/>
            <person name="Schuetze T."/>
            <person name="Sepcic K."/>
            <person name="Shelest E."/>
            <person name="Sherlock G."/>
            <person name="Sophianopoulou V."/>
            <person name="Squina F.M."/>
            <person name="Sun H."/>
            <person name="Susca A."/>
            <person name="Todd R.B."/>
            <person name="Tsang A."/>
            <person name="Unkles S.E."/>
            <person name="van de Wiele N."/>
            <person name="van Rossen-Uffink D."/>
            <person name="Oliveira J.V."/>
            <person name="Vesth T.C."/>
            <person name="Visser J."/>
            <person name="Yu J.-H."/>
            <person name="Zhou M."/>
            <person name="Andersen M.R."/>
            <person name="Archer D.B."/>
            <person name="Baker S.E."/>
            <person name="Benoit I."/>
            <person name="Brakhage A.A."/>
            <person name="Braus G.H."/>
            <person name="Fischer R."/>
            <person name="Frisvad J.C."/>
            <person name="Goldman G.H."/>
            <person name="Houbraken J."/>
            <person name="Oakley B."/>
            <person name="Pocsi I."/>
            <person name="Scazzocchio C."/>
            <person name="Seiboth B."/>
            <person name="vanKuyk P.A."/>
            <person name="Wortman J."/>
            <person name="Dyer P.S."/>
            <person name="Grigoriev I.V."/>
        </authorList>
    </citation>
    <scope>NUCLEOTIDE SEQUENCE [LARGE SCALE GENOMIC DNA]</scope>
    <source>
        <strain evidence="6">CBS 583.65</strain>
    </source>
</reference>
<evidence type="ECO:0000256" key="3">
    <source>
        <dbReference type="PROSITE-ProRule" id="PRU00023"/>
    </source>
</evidence>
<proteinExistence type="predicted"/>
<feature type="domain" description="F-box" evidence="4">
    <location>
        <begin position="1"/>
        <end position="45"/>
    </location>
</feature>
<evidence type="ECO:0000259" key="4">
    <source>
        <dbReference type="PROSITE" id="PS50181"/>
    </source>
</evidence>
<dbReference type="Gene3D" id="1.25.40.20">
    <property type="entry name" value="Ankyrin repeat-containing domain"/>
    <property type="match status" value="2"/>
</dbReference>
<gene>
    <name evidence="5" type="ORF">ASPVEDRAFT_42194</name>
</gene>
<accession>A0A1L9PMD5</accession>
<dbReference type="RefSeq" id="XP_040668452.1">
    <property type="nucleotide sequence ID" value="XM_040812525.1"/>
</dbReference>
<dbReference type="Proteomes" id="UP000184073">
    <property type="component" value="Unassembled WGS sequence"/>
</dbReference>
<organism evidence="5 6">
    <name type="scientific">Aspergillus versicolor CBS 583.65</name>
    <dbReference type="NCBI Taxonomy" id="1036611"/>
    <lineage>
        <taxon>Eukaryota</taxon>
        <taxon>Fungi</taxon>
        <taxon>Dikarya</taxon>
        <taxon>Ascomycota</taxon>
        <taxon>Pezizomycotina</taxon>
        <taxon>Eurotiomycetes</taxon>
        <taxon>Eurotiomycetidae</taxon>
        <taxon>Eurotiales</taxon>
        <taxon>Aspergillaceae</taxon>
        <taxon>Aspergillus</taxon>
        <taxon>Aspergillus subgen. Nidulantes</taxon>
    </lineage>
</organism>
<keyword evidence="1" id="KW-0677">Repeat</keyword>